<feature type="transmembrane region" description="Helical" evidence="6">
    <location>
        <begin position="174"/>
        <end position="194"/>
    </location>
</feature>
<protein>
    <recommendedName>
        <fullName evidence="8">Branched-chain amino acid ABC transporter permease</fullName>
    </recommendedName>
</protein>
<evidence type="ECO:0000256" key="5">
    <source>
        <dbReference type="ARBA" id="ARBA00023136"/>
    </source>
</evidence>
<feature type="transmembrane region" description="Helical" evidence="6">
    <location>
        <begin position="309"/>
        <end position="327"/>
    </location>
</feature>
<dbReference type="GO" id="GO:0015658">
    <property type="term" value="F:branched-chain amino acid transmembrane transporter activity"/>
    <property type="evidence" value="ECO:0007669"/>
    <property type="project" value="InterPro"/>
</dbReference>
<feature type="transmembrane region" description="Helical" evidence="6">
    <location>
        <begin position="46"/>
        <end position="67"/>
    </location>
</feature>
<dbReference type="CDD" id="cd06581">
    <property type="entry name" value="TM_PBP1_LivM_like"/>
    <property type="match status" value="1"/>
</dbReference>
<feature type="transmembrane region" description="Helical" evidence="6">
    <location>
        <begin position="79"/>
        <end position="97"/>
    </location>
</feature>
<evidence type="ECO:0000256" key="3">
    <source>
        <dbReference type="ARBA" id="ARBA00022692"/>
    </source>
</evidence>
<accession>A0A0F9MUS3</accession>
<feature type="transmembrane region" description="Helical" evidence="6">
    <location>
        <begin position="103"/>
        <end position="126"/>
    </location>
</feature>
<comment type="caution">
    <text evidence="7">The sequence shown here is derived from an EMBL/GenBank/DDBJ whole genome shotgun (WGS) entry which is preliminary data.</text>
</comment>
<keyword evidence="2" id="KW-1003">Cell membrane</keyword>
<evidence type="ECO:0008006" key="8">
    <source>
        <dbReference type="Google" id="ProtNLM"/>
    </source>
</evidence>
<evidence type="ECO:0000256" key="4">
    <source>
        <dbReference type="ARBA" id="ARBA00022989"/>
    </source>
</evidence>
<organism evidence="7">
    <name type="scientific">marine sediment metagenome</name>
    <dbReference type="NCBI Taxonomy" id="412755"/>
    <lineage>
        <taxon>unclassified sequences</taxon>
        <taxon>metagenomes</taxon>
        <taxon>ecological metagenomes</taxon>
    </lineage>
</organism>
<proteinExistence type="predicted"/>
<feature type="transmembrane region" description="Helical" evidence="6">
    <location>
        <begin position="282"/>
        <end position="303"/>
    </location>
</feature>
<keyword evidence="5 6" id="KW-0472">Membrane</keyword>
<dbReference type="InterPro" id="IPR001851">
    <property type="entry name" value="ABC_transp_permease"/>
</dbReference>
<reference evidence="7" key="1">
    <citation type="journal article" date="2015" name="Nature">
        <title>Complex archaea that bridge the gap between prokaryotes and eukaryotes.</title>
        <authorList>
            <person name="Spang A."/>
            <person name="Saw J.H."/>
            <person name="Jorgensen S.L."/>
            <person name="Zaremba-Niedzwiedzka K."/>
            <person name="Martijn J."/>
            <person name="Lind A.E."/>
            <person name="van Eijk R."/>
            <person name="Schleper C."/>
            <person name="Guy L."/>
            <person name="Ettema T.J."/>
        </authorList>
    </citation>
    <scope>NUCLEOTIDE SEQUENCE</scope>
</reference>
<gene>
    <name evidence="7" type="ORF">LCGC14_1045800</name>
</gene>
<evidence type="ECO:0000256" key="1">
    <source>
        <dbReference type="ARBA" id="ARBA00004651"/>
    </source>
</evidence>
<name>A0A0F9MUS3_9ZZZZ</name>
<evidence type="ECO:0000313" key="7">
    <source>
        <dbReference type="EMBL" id="KKN09519.1"/>
    </source>
</evidence>
<sequence length="348" mass="38134">MTNINEKLINLPGYLKSWVTTFNGGLGLFCIIFLIFLPFLSTNLSFLKYFLPHLTLAMIFAIFAASWDLLTGISGQISFGHAIFFGVAGYLCAYLISYQNYPVWLAILIGTLGATLFGLLIGVPCLRLKGPYLALGTLAFSLILLKLFLQGSLAHIFFGSEGISALPKLSKNPIIEYFIVFIFLIISLIVLLQISKSKLGTIFKSIRDDETGADASGINTTRYKVLAFMISSFFAGLAGTFYALYNTAVNPAGNFGIVISFFAILMASLGGLTTITGATLGAFFFIFLEYALIEIGVINIGAFTFDVGLWKFAIFSIVLIVVVRFADRGILRPTLERLKDLWDVLLGR</sequence>
<dbReference type="PANTHER" id="PTHR30482">
    <property type="entry name" value="HIGH-AFFINITY BRANCHED-CHAIN AMINO ACID TRANSPORT SYSTEM PERMEASE"/>
    <property type="match status" value="1"/>
</dbReference>
<dbReference type="Pfam" id="PF02653">
    <property type="entry name" value="BPD_transp_2"/>
    <property type="match status" value="1"/>
</dbReference>
<dbReference type="GO" id="GO:0005886">
    <property type="term" value="C:plasma membrane"/>
    <property type="evidence" value="ECO:0007669"/>
    <property type="project" value="UniProtKB-SubCell"/>
</dbReference>
<keyword evidence="4 6" id="KW-1133">Transmembrane helix</keyword>
<dbReference type="EMBL" id="LAZR01004340">
    <property type="protein sequence ID" value="KKN09519.1"/>
    <property type="molecule type" value="Genomic_DNA"/>
</dbReference>
<feature type="transmembrane region" description="Helical" evidence="6">
    <location>
        <begin position="225"/>
        <end position="245"/>
    </location>
</feature>
<feature type="transmembrane region" description="Helical" evidence="6">
    <location>
        <begin position="133"/>
        <end position="154"/>
    </location>
</feature>
<feature type="transmembrane region" description="Helical" evidence="6">
    <location>
        <begin position="257"/>
        <end position="275"/>
    </location>
</feature>
<dbReference type="PANTHER" id="PTHR30482:SF10">
    <property type="entry name" value="HIGH-AFFINITY BRANCHED-CHAIN AMINO ACID TRANSPORT PROTEIN BRAE"/>
    <property type="match status" value="1"/>
</dbReference>
<feature type="transmembrane region" description="Helical" evidence="6">
    <location>
        <begin position="21"/>
        <end position="40"/>
    </location>
</feature>
<keyword evidence="3 6" id="KW-0812">Transmembrane</keyword>
<comment type="subcellular location">
    <subcellularLocation>
        <location evidence="1">Cell membrane</location>
        <topology evidence="1">Multi-pass membrane protein</topology>
    </subcellularLocation>
</comment>
<dbReference type="AlphaFoldDB" id="A0A0F9MUS3"/>
<dbReference type="InterPro" id="IPR043428">
    <property type="entry name" value="LivM-like"/>
</dbReference>
<evidence type="ECO:0000256" key="2">
    <source>
        <dbReference type="ARBA" id="ARBA00022475"/>
    </source>
</evidence>
<evidence type="ECO:0000256" key="6">
    <source>
        <dbReference type="SAM" id="Phobius"/>
    </source>
</evidence>